<dbReference type="Pfam" id="PF13701">
    <property type="entry name" value="DDE_Tnp_1_4"/>
    <property type="match status" value="1"/>
</dbReference>
<gene>
    <name evidence="2" type="ORF">SAMN05444695_12026</name>
</gene>
<dbReference type="RefSeq" id="WP_072740121.1">
    <property type="nucleotide sequence ID" value="NZ_CP048813.1"/>
</dbReference>
<dbReference type="AlphaFoldDB" id="A0A1G8S8E9"/>
<name>A0A1G8S8E9_9NOCA</name>
<sequence length="460" mass="50018">MSESMSWYPSLKIEVGGSPVVSQAGAGLLLRTVEKTGLSRGLSERLSPWRSSGAVHDPGKVVCDLAVMLALGGDCVSDLALLRAEPCVFGAVASDPTVSRLITVLAGDSRKALAAIASARAQARARAWELAGTAAPDYGVDAAAPLTIDLDATLTEAHSDKEHAAPTFKRGFGFHPLRAFVDHGETGTGEPAAVMLRPGNAGSNTAHDHKQLLADALTQLPRVDRWRIGRKVLVRADSGGGTHEFLDYCHRRRVQYSIGFVLTDDIVAALDNLIDTDWIPALDAGGKTRPGAWVTEVTGLLDLSGWPRGMRLVVRKERPHPGAQLRFTDHDGLRLTAFVTNTTTGPLPELELRHRRRARCEDRIRAAKDTGLRNLPFHSYNANRIWTAIVALAMDLTAWTQILAFGPDSARRWEPKTLRLRLFSIPARLARHARRVHLRLPAHNPWTGLALTAFARLAAP</sequence>
<evidence type="ECO:0000313" key="2">
    <source>
        <dbReference type="EMBL" id="SDJ25538.1"/>
    </source>
</evidence>
<dbReference type="NCBIfam" id="NF033539">
    <property type="entry name" value="transpos_IS1380"/>
    <property type="match status" value="1"/>
</dbReference>
<accession>A0A1G8S8E9</accession>
<proteinExistence type="predicted"/>
<dbReference type="InterPro" id="IPR047960">
    <property type="entry name" value="Transpos_IS1380"/>
</dbReference>
<evidence type="ECO:0000313" key="3">
    <source>
        <dbReference type="Proteomes" id="UP000183263"/>
    </source>
</evidence>
<dbReference type="EMBL" id="FNDN01000020">
    <property type="protein sequence ID" value="SDJ25538.1"/>
    <property type="molecule type" value="Genomic_DNA"/>
</dbReference>
<reference evidence="2 3" key="1">
    <citation type="submission" date="2016-10" db="EMBL/GenBank/DDBJ databases">
        <authorList>
            <person name="de Groot N.N."/>
        </authorList>
    </citation>
    <scope>NUCLEOTIDE SEQUENCE [LARGE SCALE GENOMIC DNA]</scope>
    <source>
        <strain evidence="2 3">DSM 44892</strain>
    </source>
</reference>
<keyword evidence="3" id="KW-1185">Reference proteome</keyword>
<protein>
    <submittedName>
        <fullName evidence="2">Transposase DDE domain group 1</fullName>
    </submittedName>
</protein>
<evidence type="ECO:0000259" key="1">
    <source>
        <dbReference type="Pfam" id="PF13701"/>
    </source>
</evidence>
<organism evidence="2 3">
    <name type="scientific">Rhodococcus triatomae</name>
    <dbReference type="NCBI Taxonomy" id="300028"/>
    <lineage>
        <taxon>Bacteria</taxon>
        <taxon>Bacillati</taxon>
        <taxon>Actinomycetota</taxon>
        <taxon>Actinomycetes</taxon>
        <taxon>Mycobacteriales</taxon>
        <taxon>Nocardiaceae</taxon>
        <taxon>Rhodococcus</taxon>
    </lineage>
</organism>
<dbReference type="InterPro" id="IPR025668">
    <property type="entry name" value="Tnp_DDE_dom"/>
</dbReference>
<feature type="domain" description="Transposase DDE" evidence="1">
    <location>
        <begin position="9"/>
        <end position="458"/>
    </location>
</feature>
<dbReference type="Proteomes" id="UP000183263">
    <property type="component" value="Unassembled WGS sequence"/>
</dbReference>